<gene>
    <name evidence="9" type="primary">tatB</name>
    <name evidence="12" type="ORF">GCM10022414_19050</name>
</gene>
<evidence type="ECO:0000256" key="4">
    <source>
        <dbReference type="ARBA" id="ARBA00022692"/>
    </source>
</evidence>
<evidence type="ECO:0000256" key="11">
    <source>
        <dbReference type="SAM" id="Phobius"/>
    </source>
</evidence>
<evidence type="ECO:0000256" key="5">
    <source>
        <dbReference type="ARBA" id="ARBA00022927"/>
    </source>
</evidence>
<name>A0ABP7WRH4_9GAMM</name>
<dbReference type="PRINTS" id="PR01506">
    <property type="entry name" value="TATBPROTEIN"/>
</dbReference>
<keyword evidence="4 9" id="KW-0812">Transmembrane</keyword>
<keyword evidence="13" id="KW-1185">Reference proteome</keyword>
<evidence type="ECO:0000313" key="12">
    <source>
        <dbReference type="EMBL" id="GAA4095112.1"/>
    </source>
</evidence>
<evidence type="ECO:0000256" key="6">
    <source>
        <dbReference type="ARBA" id="ARBA00022989"/>
    </source>
</evidence>
<evidence type="ECO:0000256" key="9">
    <source>
        <dbReference type="HAMAP-Rule" id="MF_00237"/>
    </source>
</evidence>
<keyword evidence="7 9" id="KW-0811">Translocation</keyword>
<dbReference type="RefSeq" id="WP_344935132.1">
    <property type="nucleotide sequence ID" value="NZ_BAABDM010000003.1"/>
</dbReference>
<comment type="caution">
    <text evidence="12">The sequence shown here is derived from an EMBL/GenBank/DDBJ whole genome shotgun (WGS) entry which is preliminary data.</text>
</comment>
<dbReference type="InterPro" id="IPR018448">
    <property type="entry name" value="TatB"/>
</dbReference>
<keyword evidence="6 9" id="KW-1133">Transmembrane helix</keyword>
<dbReference type="EMBL" id="BAABDM010000003">
    <property type="protein sequence ID" value="GAA4095112.1"/>
    <property type="molecule type" value="Genomic_DNA"/>
</dbReference>
<comment type="subunit">
    <text evidence="9">The Tat system comprises two distinct complexes: a TatABC complex, containing multiple copies of TatA, TatB and TatC subunits, and a separate TatA complex, containing only TatA subunits. Substrates initially bind to the TatABC complex, which probably triggers association of the separate TatA complex to form the active translocon.</text>
</comment>
<dbReference type="NCBIfam" id="TIGR01410">
    <property type="entry name" value="tatB"/>
    <property type="match status" value="1"/>
</dbReference>
<evidence type="ECO:0000256" key="2">
    <source>
        <dbReference type="ARBA" id="ARBA00022448"/>
    </source>
</evidence>
<feature type="region of interest" description="Disordered" evidence="10">
    <location>
        <begin position="92"/>
        <end position="124"/>
    </location>
</feature>
<proteinExistence type="inferred from homology"/>
<evidence type="ECO:0000256" key="1">
    <source>
        <dbReference type="ARBA" id="ARBA00004167"/>
    </source>
</evidence>
<comment type="function">
    <text evidence="9">Part of the twin-arginine translocation (Tat) system that transports large folded proteins containing a characteristic twin-arginine motif in their signal peptide across membranes. Together with TatC, TatB is part of a receptor directly interacting with Tat signal peptides. TatB may form an oligomeric binding site that transiently accommodates folded Tat precursor proteins before their translocation.</text>
</comment>
<evidence type="ECO:0000256" key="7">
    <source>
        <dbReference type="ARBA" id="ARBA00023010"/>
    </source>
</evidence>
<keyword evidence="3 9" id="KW-1003">Cell membrane</keyword>
<dbReference type="PANTHER" id="PTHR33162">
    <property type="entry name" value="SEC-INDEPENDENT PROTEIN TRANSLOCASE PROTEIN TATA, CHLOROPLASTIC"/>
    <property type="match status" value="1"/>
</dbReference>
<evidence type="ECO:0000313" key="13">
    <source>
        <dbReference type="Proteomes" id="UP001500392"/>
    </source>
</evidence>
<comment type="subcellular location">
    <subcellularLocation>
        <location evidence="9">Cell membrane</location>
        <topology evidence="9">Single-pass membrane protein</topology>
    </subcellularLocation>
    <subcellularLocation>
        <location evidence="1">Membrane</location>
        <topology evidence="1">Single-pass membrane protein</topology>
    </subcellularLocation>
</comment>
<evidence type="ECO:0000256" key="8">
    <source>
        <dbReference type="ARBA" id="ARBA00023136"/>
    </source>
</evidence>
<reference evidence="13" key="1">
    <citation type="journal article" date="2019" name="Int. J. Syst. Evol. Microbiol.">
        <title>The Global Catalogue of Microorganisms (GCM) 10K type strain sequencing project: providing services to taxonomists for standard genome sequencing and annotation.</title>
        <authorList>
            <consortium name="The Broad Institute Genomics Platform"/>
            <consortium name="The Broad Institute Genome Sequencing Center for Infectious Disease"/>
            <person name="Wu L."/>
            <person name="Ma J."/>
        </authorList>
    </citation>
    <scope>NUCLEOTIDE SEQUENCE [LARGE SCALE GENOMIC DNA]</scope>
    <source>
        <strain evidence="13">JCM 17304</strain>
    </source>
</reference>
<accession>A0ABP7WRH4</accession>
<dbReference type="PANTHER" id="PTHR33162:SF1">
    <property type="entry name" value="SEC-INDEPENDENT PROTEIN TRANSLOCASE PROTEIN TATA, CHLOROPLASTIC"/>
    <property type="match status" value="1"/>
</dbReference>
<keyword evidence="2 9" id="KW-0813">Transport</keyword>
<keyword evidence="8 9" id="KW-0472">Membrane</keyword>
<organism evidence="12 13">
    <name type="scientific">Zhongshania borealis</name>
    <dbReference type="NCBI Taxonomy" id="889488"/>
    <lineage>
        <taxon>Bacteria</taxon>
        <taxon>Pseudomonadati</taxon>
        <taxon>Pseudomonadota</taxon>
        <taxon>Gammaproteobacteria</taxon>
        <taxon>Cellvibrionales</taxon>
        <taxon>Spongiibacteraceae</taxon>
        <taxon>Zhongshania</taxon>
    </lineage>
</organism>
<protein>
    <recommendedName>
        <fullName evidence="9">Sec-independent protein translocase protein TatB</fullName>
    </recommendedName>
</protein>
<dbReference type="Gene3D" id="1.20.5.3310">
    <property type="match status" value="1"/>
</dbReference>
<evidence type="ECO:0000256" key="3">
    <source>
        <dbReference type="ARBA" id="ARBA00022475"/>
    </source>
</evidence>
<dbReference type="InterPro" id="IPR003369">
    <property type="entry name" value="TatA/B/E"/>
</dbReference>
<sequence>MFDVSFLEIVIIAIVGLLVLGPERLPGAVRTGTLYVGRIKRSIKRLRDEIEIEIGAKEIRASLVDDSALKIEKDLADLKKNYYRVTDYASDSSSLVKESALEESRDDGDSDLLQHARKDGVPEL</sequence>
<feature type="compositionally biased region" description="Basic and acidic residues" evidence="10">
    <location>
        <begin position="112"/>
        <end position="124"/>
    </location>
</feature>
<evidence type="ECO:0000256" key="10">
    <source>
        <dbReference type="SAM" id="MobiDB-lite"/>
    </source>
</evidence>
<dbReference type="HAMAP" id="MF_00237">
    <property type="entry name" value="TatB"/>
    <property type="match status" value="1"/>
</dbReference>
<dbReference type="Proteomes" id="UP001500392">
    <property type="component" value="Unassembled WGS sequence"/>
</dbReference>
<dbReference type="Pfam" id="PF02416">
    <property type="entry name" value="TatA_B_E"/>
    <property type="match status" value="1"/>
</dbReference>
<comment type="similarity">
    <text evidence="9">Belongs to the TatB family.</text>
</comment>
<feature type="transmembrane region" description="Helical" evidence="11">
    <location>
        <begin position="6"/>
        <end position="22"/>
    </location>
</feature>
<keyword evidence="5 9" id="KW-0653">Protein transport</keyword>